<reference evidence="2 3" key="1">
    <citation type="submission" date="2024-09" db="EMBL/GenBank/DDBJ databases">
        <authorList>
            <person name="Sun Q."/>
            <person name="Mori K."/>
        </authorList>
    </citation>
    <scope>NUCLEOTIDE SEQUENCE [LARGE SCALE GENOMIC DNA]</scope>
    <source>
        <strain evidence="2 3">JCM 9626</strain>
    </source>
</reference>
<name>A0ABV5K7N3_9ACTN</name>
<dbReference type="Gene3D" id="1.10.10.2840">
    <property type="entry name" value="PucR C-terminal helix-turn-helix domain"/>
    <property type="match status" value="1"/>
</dbReference>
<dbReference type="RefSeq" id="WP_140008077.1">
    <property type="nucleotide sequence ID" value="NZ_JBHMDG010000008.1"/>
</dbReference>
<evidence type="ECO:0000313" key="3">
    <source>
        <dbReference type="Proteomes" id="UP001589750"/>
    </source>
</evidence>
<dbReference type="InterPro" id="IPR051448">
    <property type="entry name" value="CdaR-like_regulators"/>
</dbReference>
<evidence type="ECO:0000313" key="2">
    <source>
        <dbReference type="EMBL" id="MFB9312757.1"/>
    </source>
</evidence>
<dbReference type="PANTHER" id="PTHR33744">
    <property type="entry name" value="CARBOHYDRATE DIACID REGULATOR"/>
    <property type="match status" value="1"/>
</dbReference>
<evidence type="ECO:0000259" key="1">
    <source>
        <dbReference type="Pfam" id="PF13556"/>
    </source>
</evidence>
<organism evidence="2 3">
    <name type="scientific">Nocardioides plantarum</name>
    <dbReference type="NCBI Taxonomy" id="29299"/>
    <lineage>
        <taxon>Bacteria</taxon>
        <taxon>Bacillati</taxon>
        <taxon>Actinomycetota</taxon>
        <taxon>Actinomycetes</taxon>
        <taxon>Propionibacteriales</taxon>
        <taxon>Nocardioidaceae</taxon>
        <taxon>Nocardioides</taxon>
    </lineage>
</organism>
<proteinExistence type="predicted"/>
<dbReference type="Pfam" id="PF13556">
    <property type="entry name" value="HTH_30"/>
    <property type="match status" value="1"/>
</dbReference>
<dbReference type="EMBL" id="JBHMDG010000008">
    <property type="protein sequence ID" value="MFB9312757.1"/>
    <property type="molecule type" value="Genomic_DNA"/>
</dbReference>
<sequence>MTPAATPTAAPTVNLRPRASLGRVLDDLGATLLQLVAGDVEGAPEIGGVVIHDPLDVPALPAGALVLAVGLEDETDVVALLRDLGEQGAAGLVLRAPAPVSDDVRRVVEATGVCLLVLSRGAPWAHLATMLRSLLAEGDIAVAGSESLGGLPSGDLFAVANAIASLLDAPVTIEDRRSRVLAFSGRQDEADPSRVETILGRQVPERYARALADQGVFRELHRTDRPVFVTPIPMDGDTFTRPRVAVAVRAGDEVLGSIWAAVPGPLSDERTEALCDAAKLVALHLLRVRAGADVQRRLRADLLSTALEGGVQAQGALDRLGLGGGVQLMVLGVAVTGSDVGAGPDDDAVVAHDRERLGDAFAVHLSGAHPRSAAALIGGVTYGLVPVPGVVDGAEDRAARIAQEFLDRVGDRRSAVVGIGPTAGDVTALAHSRACVDRVLRVLRDRPGGRPVARLADVHVESLMLEMRDIVAARGDRPEGALARLAAYDVQHRTNLVETLRAWLEAFGDVVAAAEGLFVHPNTFRYRLRRVAEVGGMDLDDPDVRYGALLQLRLLPPAAPASPAAPAPEHAAGG</sequence>
<dbReference type="InterPro" id="IPR025736">
    <property type="entry name" value="PucR_C-HTH_dom"/>
</dbReference>
<dbReference type="Proteomes" id="UP001589750">
    <property type="component" value="Unassembled WGS sequence"/>
</dbReference>
<feature type="domain" description="PucR C-terminal helix-turn-helix" evidence="1">
    <location>
        <begin position="496"/>
        <end position="553"/>
    </location>
</feature>
<dbReference type="InterPro" id="IPR042070">
    <property type="entry name" value="PucR_C-HTH_sf"/>
</dbReference>
<accession>A0ABV5K7N3</accession>
<gene>
    <name evidence="2" type="ORF">ACFFRI_06840</name>
</gene>
<protein>
    <submittedName>
        <fullName evidence="2">PucR family transcriptional regulator</fullName>
    </submittedName>
</protein>
<dbReference type="PANTHER" id="PTHR33744:SF17">
    <property type="entry name" value="CONSERVED PROTEIN"/>
    <property type="match status" value="1"/>
</dbReference>
<comment type="caution">
    <text evidence="2">The sequence shown here is derived from an EMBL/GenBank/DDBJ whole genome shotgun (WGS) entry which is preliminary data.</text>
</comment>
<keyword evidence="3" id="KW-1185">Reference proteome</keyword>